<dbReference type="OrthoDB" id="9804511at2"/>
<dbReference type="GO" id="GO:0030246">
    <property type="term" value="F:carbohydrate binding"/>
    <property type="evidence" value="ECO:0007669"/>
    <property type="project" value="InterPro"/>
</dbReference>
<dbReference type="GO" id="GO:0005829">
    <property type="term" value="C:cytosol"/>
    <property type="evidence" value="ECO:0007669"/>
    <property type="project" value="TreeGrafter"/>
</dbReference>
<dbReference type="SUPFAM" id="SSF48208">
    <property type="entry name" value="Six-hairpin glycosidases"/>
    <property type="match status" value="1"/>
</dbReference>
<dbReference type="RefSeq" id="WP_119319658.1">
    <property type="nucleotide sequence ID" value="NZ_AP025739.1"/>
</dbReference>
<protein>
    <submittedName>
        <fullName evidence="1">Alpha-1,2-mannosidase</fullName>
    </submittedName>
</protein>
<dbReference type="GO" id="GO:0005975">
    <property type="term" value="P:carbohydrate metabolic process"/>
    <property type="evidence" value="ECO:0007669"/>
    <property type="project" value="InterPro"/>
</dbReference>
<dbReference type="KEGG" id="ccot:CCAX7_46850"/>
<dbReference type="InterPro" id="IPR050883">
    <property type="entry name" value="PNGase"/>
</dbReference>
<dbReference type="GO" id="GO:0006516">
    <property type="term" value="P:glycoprotein catabolic process"/>
    <property type="evidence" value="ECO:0007669"/>
    <property type="project" value="TreeGrafter"/>
</dbReference>
<dbReference type="Pfam" id="PF17678">
    <property type="entry name" value="Glyco_hydro_92N"/>
    <property type="match status" value="1"/>
</dbReference>
<dbReference type="InterPro" id="IPR008928">
    <property type="entry name" value="6-hairpin_glycosidase_sf"/>
</dbReference>
<dbReference type="EMBL" id="AP025739">
    <property type="protein sequence ID" value="BDI32634.1"/>
    <property type="molecule type" value="Genomic_DNA"/>
</dbReference>
<dbReference type="GO" id="GO:0000224">
    <property type="term" value="F:peptide-N4-(N-acetyl-beta-glucosaminyl)asparagine amidase activity"/>
    <property type="evidence" value="ECO:0007669"/>
    <property type="project" value="TreeGrafter"/>
</dbReference>
<dbReference type="InterPro" id="IPR005887">
    <property type="entry name" value="GH92_a_mannosidase_put"/>
</dbReference>
<dbReference type="NCBIfam" id="TIGR01180">
    <property type="entry name" value="aman2_put"/>
    <property type="match status" value="1"/>
</dbReference>
<evidence type="ECO:0000313" key="2">
    <source>
        <dbReference type="Proteomes" id="UP000287394"/>
    </source>
</evidence>
<reference evidence="1 2" key="1">
    <citation type="journal article" date="2019" name="Int. J. Syst. Evol. Microbiol.">
        <title>Capsulimonas corticalis gen. nov., sp. nov., an aerobic capsulated bacterium, of a novel bacterial order, Capsulimonadales ord. nov., of the class Armatimonadia of the phylum Armatimonadetes.</title>
        <authorList>
            <person name="Li J."/>
            <person name="Kudo C."/>
            <person name="Tonouchi A."/>
        </authorList>
    </citation>
    <scope>NUCLEOTIDE SEQUENCE [LARGE SCALE GENOMIC DNA]</scope>
    <source>
        <strain evidence="1 2">AX-7</strain>
    </source>
</reference>
<evidence type="ECO:0000313" key="1">
    <source>
        <dbReference type="EMBL" id="BDI32634.1"/>
    </source>
</evidence>
<dbReference type="Gene3D" id="3.30.2080.10">
    <property type="entry name" value="GH92 mannosidase domain"/>
    <property type="match status" value="1"/>
</dbReference>
<dbReference type="Gene3D" id="1.20.1050.60">
    <property type="entry name" value="alpha-1,2-mannosidase"/>
    <property type="match status" value="1"/>
</dbReference>
<dbReference type="PANTHER" id="PTHR12143:SF39">
    <property type="entry name" value="SECRETED PROTEIN"/>
    <property type="match status" value="1"/>
</dbReference>
<name>A0A402CQP3_9BACT</name>
<dbReference type="Pfam" id="PF07971">
    <property type="entry name" value="Glyco_hydro_92"/>
    <property type="match status" value="1"/>
</dbReference>
<dbReference type="PANTHER" id="PTHR12143">
    <property type="entry name" value="PEPTIDE N-GLYCANASE PNGASE -RELATED"/>
    <property type="match status" value="1"/>
</dbReference>
<accession>A0A402CQP3</accession>
<gene>
    <name evidence="1" type="ORF">CCAX7_46850</name>
</gene>
<organism evidence="1 2">
    <name type="scientific">Capsulimonas corticalis</name>
    <dbReference type="NCBI Taxonomy" id="2219043"/>
    <lineage>
        <taxon>Bacteria</taxon>
        <taxon>Bacillati</taxon>
        <taxon>Armatimonadota</taxon>
        <taxon>Armatimonadia</taxon>
        <taxon>Capsulimonadales</taxon>
        <taxon>Capsulimonadaceae</taxon>
        <taxon>Capsulimonas</taxon>
    </lineage>
</organism>
<dbReference type="InterPro" id="IPR012939">
    <property type="entry name" value="Glyco_hydro_92"/>
</dbReference>
<dbReference type="Gene3D" id="2.70.98.10">
    <property type="match status" value="1"/>
</dbReference>
<dbReference type="Proteomes" id="UP000287394">
    <property type="component" value="Chromosome"/>
</dbReference>
<dbReference type="InterPro" id="IPR014718">
    <property type="entry name" value="GH-type_carb-bd"/>
</dbReference>
<sequence length="975" mass="103208">MRQYHLFPLSALIAGASLGISLPLHAYTLQNLTPYVLPFCGTQNGGNTFPGAVTPFGMMQWSPDTPSGIQGGSEPGGYLYTDNKICGFSFNHVSGGGGFYGSDLGFTPIVGNLTSSPVTSSSPTGYLTYASTIAGVPFVGPGYYSVQLTNGIETELTASTRTGFGRFTYPSGNAATMLINAGSGASIIDASIQINPGGNEVSGWTTGFGFLGSGQNHRLYFDVVFDHSFSAYGTWNGSSLSGNSTSVSGSKSGAYLTFNGGGTVLARSAVSWVSVANAKANLNTESPASTFNNSGFDAMHSAANNTWNGYLNKIQVSGGTSADTQTFYSALYHSLLAPSVVSDVNNQYMGFDGQVRTTSGFTKYEYFSGWDIYRNECQLIAMIDPARASDMAQSLVQDASDCGAMPRWSIPTGDTGTMIGDPATPIIAGMYAFGARNFNTGAAKTAMAKAATDPSTKSSNGVYERDAERDYLNLGYVPEYQIGGYAPISMTLEYCSADAALARFAQFLGDSATYNSAMSRAQNWRNLFNSGSGYFQMRQSDRWWSPGFASNVSTYDNYNAFAEGTGAQYVWMVPFNYSALIGAMGGASNAASRLDNFFTQINDTNTSVTQYAYMGNEPCSETPYVYDYLGQPYKCSNVVRRVMTQLYSSASTGLPGNDDLGQTSSWYVWAALGFHPEAPGDDVLVMNGPLFPQTVIHLAGGDVTINGGGAADNAPYIQSLTVNGQTSNSPWTRFANISNGATLNYTMGTNANTSWGASSSFAPPSNTDGMSTPVTQNYFWGTSLEAGEYQPTWTNSVDTNSPGGNISNVGPILSGGSGPELGIRNENSQSGSSELMYSGGALGGSAVYAYLKAFDVSSKSIVVTSGMHLSYWLYPQSSATSGLVSGNNSAHVAVDLVFTDNSTLRDSGLNDQRGVRLHPNAQSGSLALDTWNYVSVDLTPLAGKAVNRIDFGYDNPNSTGGYRGYIDDIAFTTTH</sequence>
<keyword evidence="2" id="KW-1185">Reference proteome</keyword>
<dbReference type="Gene3D" id="1.20.1610.10">
    <property type="entry name" value="alpha-1,2-mannosidases domains"/>
    <property type="match status" value="1"/>
</dbReference>
<dbReference type="AlphaFoldDB" id="A0A402CQP3"/>
<proteinExistence type="predicted"/>
<dbReference type="InterPro" id="IPR041371">
    <property type="entry name" value="GH92_N"/>
</dbReference>